<dbReference type="InterPro" id="IPR050490">
    <property type="entry name" value="Bact_solute-bd_prot1"/>
</dbReference>
<feature type="signal peptide" evidence="1">
    <location>
        <begin position="1"/>
        <end position="19"/>
    </location>
</feature>
<dbReference type="PROSITE" id="PS51257">
    <property type="entry name" value="PROKAR_LIPOPROTEIN"/>
    <property type="match status" value="1"/>
</dbReference>
<dbReference type="OrthoDB" id="383937at2"/>
<name>A0A1M6DMX9_9FIRM</name>
<feature type="chain" id="PRO_5038552207" evidence="1">
    <location>
        <begin position="20"/>
        <end position="714"/>
    </location>
</feature>
<dbReference type="PANTHER" id="PTHR43649:SF12">
    <property type="entry name" value="DIACETYLCHITOBIOSE BINDING PROTEIN DASA"/>
    <property type="match status" value="1"/>
</dbReference>
<keyword evidence="1" id="KW-0732">Signal</keyword>
<evidence type="ECO:0000313" key="2">
    <source>
        <dbReference type="EMBL" id="SHI74535.1"/>
    </source>
</evidence>
<sequence>MKRVILFLIIISIIFTTSCGVKPTTGTNKEQEQFTYEAKEFYSTNGSKGISSIAMGKNGELAAYNFYEKKIHIFDKDGIKTGEIEVGENWDGILAFDKDNRIYVLLQYRQKNEKNENILLKRQLQIYDTQGYTIENQSEIEEIKGGSNYLTGEIVERMEVDSQGNIYCLKVSQGVEIMDKKLNSISRLQGKKFLDIDKDEEDNIIGLCYESGSQLYIEKISKKDQKTIWKKEHESNEAPKLIYYNETTKTLYGLNDKGIFKYDDKGKIKEYIADVIQLSGLSDIYRFIVDEGEKIYTFGKDGNQSKLLSYAKTEKKEQEEKEKKEILLYSYYPEENYIHQYMVNVIRKFEQKYPDIKIKFEIHNDLQQINTELLTGKGPDILCGIYPATAYITKGAFLDLNQMINGDSEFNMEDYNEAVIEGSKYGDGLYIMPIIYSKQFCIGNKKLLEDNNLKIDIEWTWRDLYEIMGKVKSKGIYAAPQYPDKYILYEMFRNSLNYFIDREKKEARFDAKEFRETLKLLKAISNGNFDHPEAKPYPKNGRNLEIIQNNTLFYSNFYLGRYDFAHVLSPYSETLLLPWPKPEYGNTEVFFAYNAAINSKSEYKDEAWKFIKHLLSEDIQFYIGEDDFTVNKKAGERLLEVQLEQLKKRGYDAYANLQAFKDINNSLNKNEALQVPDELFNTIWEEIDLYLSGSKNEEETIKVVQSKVELYLNE</sequence>
<gene>
    <name evidence="2" type="ORF">SAMN02745176_01192</name>
</gene>
<proteinExistence type="predicted"/>
<dbReference type="EMBL" id="FQZS01000007">
    <property type="protein sequence ID" value="SHI74535.1"/>
    <property type="molecule type" value="Genomic_DNA"/>
</dbReference>
<dbReference type="Pfam" id="PF01547">
    <property type="entry name" value="SBP_bac_1"/>
    <property type="match status" value="1"/>
</dbReference>
<dbReference type="AlphaFoldDB" id="A0A1M6DMX9"/>
<dbReference type="STRING" id="1122184.SAMN02745176_01192"/>
<evidence type="ECO:0000256" key="1">
    <source>
        <dbReference type="SAM" id="SignalP"/>
    </source>
</evidence>
<reference evidence="2 3" key="1">
    <citation type="submission" date="2016-11" db="EMBL/GenBank/DDBJ databases">
        <authorList>
            <person name="Jaros S."/>
            <person name="Januszkiewicz K."/>
            <person name="Wedrychowicz H."/>
        </authorList>
    </citation>
    <scope>NUCLEOTIDE SEQUENCE [LARGE SCALE GENOMIC DNA]</scope>
    <source>
        <strain evidence="2 3">DSM 19022</strain>
    </source>
</reference>
<dbReference type="PANTHER" id="PTHR43649">
    <property type="entry name" value="ARABINOSE-BINDING PROTEIN-RELATED"/>
    <property type="match status" value="1"/>
</dbReference>
<dbReference type="InterPro" id="IPR006059">
    <property type="entry name" value="SBP"/>
</dbReference>
<accession>A0A1M6DMX9</accession>
<dbReference type="RefSeq" id="WP_073025320.1">
    <property type="nucleotide sequence ID" value="NZ_FQZS01000007.1"/>
</dbReference>
<evidence type="ECO:0000313" key="3">
    <source>
        <dbReference type="Proteomes" id="UP000184442"/>
    </source>
</evidence>
<dbReference type="Gene3D" id="3.40.190.10">
    <property type="entry name" value="Periplasmic binding protein-like II"/>
    <property type="match status" value="1"/>
</dbReference>
<dbReference type="SUPFAM" id="SSF101898">
    <property type="entry name" value="NHL repeat"/>
    <property type="match status" value="1"/>
</dbReference>
<organism evidence="2 3">
    <name type="scientific">Lutispora thermophila DSM 19022</name>
    <dbReference type="NCBI Taxonomy" id="1122184"/>
    <lineage>
        <taxon>Bacteria</taxon>
        <taxon>Bacillati</taxon>
        <taxon>Bacillota</taxon>
        <taxon>Clostridia</taxon>
        <taxon>Lutisporales</taxon>
        <taxon>Lutisporaceae</taxon>
        <taxon>Lutispora</taxon>
    </lineage>
</organism>
<protein>
    <submittedName>
        <fullName evidence="2">ABC-type glycerol-3-phosphate transport system, substrate-binding protein</fullName>
    </submittedName>
</protein>
<dbReference type="Proteomes" id="UP000184442">
    <property type="component" value="Unassembled WGS sequence"/>
</dbReference>
<keyword evidence="3" id="KW-1185">Reference proteome</keyword>
<dbReference type="SUPFAM" id="SSF53850">
    <property type="entry name" value="Periplasmic binding protein-like II"/>
    <property type="match status" value="1"/>
</dbReference>